<dbReference type="FunFam" id="3.40.50.300:FF:002125">
    <property type="entry name" value="ATP-dependent helicase HrpB"/>
    <property type="match status" value="1"/>
</dbReference>
<evidence type="ECO:0000256" key="1">
    <source>
        <dbReference type="ARBA" id="ARBA00022741"/>
    </source>
</evidence>
<dbReference type="InterPro" id="IPR027417">
    <property type="entry name" value="P-loop_NTPase"/>
</dbReference>
<dbReference type="Proteomes" id="UP000247465">
    <property type="component" value="Chromosome"/>
</dbReference>
<dbReference type="InterPro" id="IPR001650">
    <property type="entry name" value="Helicase_C-like"/>
</dbReference>
<dbReference type="SUPFAM" id="SSF52540">
    <property type="entry name" value="P-loop containing nucleoside triphosphate hydrolases"/>
    <property type="match status" value="1"/>
</dbReference>
<dbReference type="Pfam" id="PF04408">
    <property type="entry name" value="WHD_HA2"/>
    <property type="match status" value="1"/>
</dbReference>
<dbReference type="PIRSF" id="PIRSF005496">
    <property type="entry name" value="ATP_hel_hrpB"/>
    <property type="match status" value="1"/>
</dbReference>
<dbReference type="PROSITE" id="PS51194">
    <property type="entry name" value="HELICASE_CTER"/>
    <property type="match status" value="1"/>
</dbReference>
<dbReference type="CDD" id="cd17917">
    <property type="entry name" value="DEXHc_RHA-like"/>
    <property type="match status" value="1"/>
</dbReference>
<reference evidence="7 8" key="1">
    <citation type="submission" date="2018-06" db="EMBL/GenBank/DDBJ databases">
        <title>Draft Genome Sequence of a Novel Marine Bacterium Related to the Verrucomicrobia.</title>
        <authorList>
            <person name="Vosseberg J."/>
            <person name="Martijn J."/>
            <person name="Ettema T.J.G."/>
        </authorList>
    </citation>
    <scope>NUCLEOTIDE SEQUENCE [LARGE SCALE GENOMIC DNA]</scope>
    <source>
        <strain evidence="7">TARA_B100001123</strain>
    </source>
</reference>
<dbReference type="SMART" id="SM00487">
    <property type="entry name" value="DEXDc"/>
    <property type="match status" value="1"/>
</dbReference>
<accession>A0A2Z4AHU3</accession>
<name>A0A2Z4AHU3_9BACT</name>
<evidence type="ECO:0000259" key="6">
    <source>
        <dbReference type="PROSITE" id="PS51194"/>
    </source>
</evidence>
<dbReference type="AlphaFoldDB" id="A0A2Z4AHU3"/>
<dbReference type="PANTHER" id="PTHR43519:SF1">
    <property type="entry name" value="ATP-DEPENDENT RNA HELICASE HRPB"/>
    <property type="match status" value="1"/>
</dbReference>
<dbReference type="InterPro" id="IPR014001">
    <property type="entry name" value="Helicase_ATP-bd"/>
</dbReference>
<protein>
    <recommendedName>
        <fullName evidence="9">ATP-dependent helicase HrpB</fullName>
    </recommendedName>
</protein>
<feature type="domain" description="Helicase C-terminal" evidence="6">
    <location>
        <begin position="209"/>
        <end position="374"/>
    </location>
</feature>
<dbReference type="Pfam" id="PF00271">
    <property type="entry name" value="Helicase_C"/>
    <property type="match status" value="1"/>
</dbReference>
<dbReference type="GO" id="GO:0003676">
    <property type="term" value="F:nucleic acid binding"/>
    <property type="evidence" value="ECO:0007669"/>
    <property type="project" value="InterPro"/>
</dbReference>
<dbReference type="Gene3D" id="1.20.120.1080">
    <property type="match status" value="1"/>
</dbReference>
<dbReference type="Gene3D" id="3.40.50.300">
    <property type="entry name" value="P-loop containing nucleotide triphosphate hydrolases"/>
    <property type="match status" value="2"/>
</dbReference>
<evidence type="ECO:0000313" key="8">
    <source>
        <dbReference type="Proteomes" id="UP000247465"/>
    </source>
</evidence>
<evidence type="ECO:0000259" key="5">
    <source>
        <dbReference type="PROSITE" id="PS51192"/>
    </source>
</evidence>
<dbReference type="EMBL" id="CP029803">
    <property type="protein sequence ID" value="AWT60826.1"/>
    <property type="molecule type" value="Genomic_DNA"/>
</dbReference>
<keyword evidence="4" id="KW-0067">ATP-binding</keyword>
<evidence type="ECO:0000256" key="3">
    <source>
        <dbReference type="ARBA" id="ARBA00022806"/>
    </source>
</evidence>
<proteinExistence type="predicted"/>
<dbReference type="PANTHER" id="PTHR43519">
    <property type="entry name" value="ATP-DEPENDENT RNA HELICASE HRPB"/>
    <property type="match status" value="1"/>
</dbReference>
<keyword evidence="2" id="KW-0378">Hydrolase</keyword>
<dbReference type="SMART" id="SM00490">
    <property type="entry name" value="HELICc"/>
    <property type="match status" value="1"/>
</dbReference>
<keyword evidence="3" id="KW-0347">Helicase</keyword>
<dbReference type="NCBIfam" id="TIGR01970">
    <property type="entry name" value="DEAH_box_HrpB"/>
    <property type="match status" value="1"/>
</dbReference>
<dbReference type="CDD" id="cd18791">
    <property type="entry name" value="SF2_C_RHA"/>
    <property type="match status" value="1"/>
</dbReference>
<evidence type="ECO:0000256" key="2">
    <source>
        <dbReference type="ARBA" id="ARBA00022801"/>
    </source>
</evidence>
<feature type="domain" description="Helicase ATP-binding" evidence="5">
    <location>
        <begin position="16"/>
        <end position="180"/>
    </location>
</feature>
<dbReference type="Pfam" id="PF21010">
    <property type="entry name" value="HA2_C"/>
    <property type="match status" value="1"/>
</dbReference>
<dbReference type="InterPro" id="IPR010225">
    <property type="entry name" value="HrpB"/>
</dbReference>
<evidence type="ECO:0008006" key="9">
    <source>
        <dbReference type="Google" id="ProtNLM"/>
    </source>
</evidence>
<gene>
    <name evidence="7" type="ORF">DF168_02048</name>
</gene>
<dbReference type="Pfam" id="PF08482">
    <property type="entry name" value="HrpB_C"/>
    <property type="match status" value="1"/>
</dbReference>
<dbReference type="InterPro" id="IPR013689">
    <property type="entry name" value="RNA_helicase_ATP-dep_HrpB_C"/>
</dbReference>
<dbReference type="PROSITE" id="PS51192">
    <property type="entry name" value="HELICASE_ATP_BIND_1"/>
    <property type="match status" value="1"/>
</dbReference>
<evidence type="ECO:0000256" key="4">
    <source>
        <dbReference type="ARBA" id="ARBA00022840"/>
    </source>
</evidence>
<dbReference type="InterPro" id="IPR048333">
    <property type="entry name" value="HA2_WH"/>
</dbReference>
<dbReference type="Pfam" id="PF00270">
    <property type="entry name" value="DEAD"/>
    <property type="match status" value="1"/>
</dbReference>
<dbReference type="InterPro" id="IPR011545">
    <property type="entry name" value="DEAD/DEAH_box_helicase_dom"/>
</dbReference>
<evidence type="ECO:0000313" key="7">
    <source>
        <dbReference type="EMBL" id="AWT60826.1"/>
    </source>
</evidence>
<dbReference type="GO" id="GO:0016787">
    <property type="term" value="F:hydrolase activity"/>
    <property type="evidence" value="ECO:0007669"/>
    <property type="project" value="UniProtKB-KW"/>
</dbReference>
<organism evidence="7 8">
    <name type="scientific">Candidatus Moanibacter tarae</name>
    <dbReference type="NCBI Taxonomy" id="2200854"/>
    <lineage>
        <taxon>Bacteria</taxon>
        <taxon>Pseudomonadati</taxon>
        <taxon>Verrucomicrobiota</taxon>
        <taxon>Opitutia</taxon>
        <taxon>Puniceicoccales</taxon>
        <taxon>Puniceicoccales incertae sedis</taxon>
        <taxon>Candidatus Moanibacter</taxon>
    </lineage>
</organism>
<dbReference type="InterPro" id="IPR007502">
    <property type="entry name" value="Helicase-assoc_dom"/>
</dbReference>
<sequence length="848" mass="96871">MQPLDLPIHEIRPKLVEVLKANQRLVLRAPTGSGKSTQVPQMLIDAGLVAEQDVVILQPRRISARMLAQRVAKERGVRLGEEVGYQVRFENFSGPGTRIKYVTEGILLRRLIEDPNLIGTGAVIFDEFHERNLYSDVSIAQILRIQAERKRSLLVLVMSATLDEGQITKYLAPCASFSSDGRTFPVEIAYSKASESVLKKPIWEQAGYHFRRLVERFPVGDFLIFMPGAFEIKRTIEELQSGVRARDFIFLPLYGDLPPERQDAALDHFEKRKVVVATNVAETSLTIDGIRIVIDSGLARIPAFDPNRGINTLLVQKISQAAAEQRAGRAGRTGPGYCFRMWGEKDHALRPVRERPEIHRLELAEVALNLLASGVENLAEFPWFEAPEKKIMNRAIELLENLGALESGRQTLTEIGQRMASFPLHPRLSRLFLAAHQSGCLRPITLIAAFTQARAFLLPLDDKRRAAERDELLGDEMTSKSDFFLLLRAWDLARSHNFAPGFCRKWGIHGNVARKVGQMMEQFLRIAKAQGLKECEKPVCAEDIQRCLVVGFSDHLAKRIDRGSLRCNLVGGRKGEVRRQSIVRKSPLLVSAEIEERDVRGEVTVLLGLNTEVREEWIRELSPKSFVEDEKIFFDQKLRRVLKTRVRFFRDLLLESSGDSDPSPDEAARILAEEVFHRRLKLKKWNEKVESWINRINFAACHFPEAEIPSINTDERKLLLEQVCYGAFSYREIKDREVWPILNDWLVEEQHGLLQSLVPERVFLRECTPCRVRYDDDGRAFLRATIEQLYDVPKRVALGEGKVPLLIEVLAPNATIVQVTSNLEDFWSHTYPQIRKELKGRFPRHEWR</sequence>
<dbReference type="SMART" id="SM00847">
    <property type="entry name" value="HA2"/>
    <property type="match status" value="1"/>
</dbReference>
<dbReference type="KEGG" id="mtar:DF168_02048"/>
<dbReference type="GO" id="GO:0004386">
    <property type="term" value="F:helicase activity"/>
    <property type="evidence" value="ECO:0007669"/>
    <property type="project" value="UniProtKB-KW"/>
</dbReference>
<keyword evidence="1" id="KW-0547">Nucleotide-binding</keyword>
<dbReference type="GO" id="GO:0005524">
    <property type="term" value="F:ATP binding"/>
    <property type="evidence" value="ECO:0007669"/>
    <property type="project" value="UniProtKB-KW"/>
</dbReference>